<dbReference type="AlphaFoldDB" id="A0A1R3R689"/>
<dbReference type="OrthoDB" id="10250282at2759"/>
<dbReference type="PROSITE" id="PS50263">
    <property type="entry name" value="CN_HYDROLASE"/>
    <property type="match status" value="1"/>
</dbReference>
<feature type="signal peptide" evidence="5">
    <location>
        <begin position="1"/>
        <end position="19"/>
    </location>
</feature>
<evidence type="ECO:0000313" key="8">
    <source>
        <dbReference type="Proteomes" id="UP000188318"/>
    </source>
</evidence>
<dbReference type="Gene3D" id="3.60.110.10">
    <property type="entry name" value="Carbon-nitrogen hydrolase"/>
    <property type="match status" value="1"/>
</dbReference>
<sequence length="349" mass="37703">MKVSSTILLASSLYQAGQTVGSACAPDAFPSINASSFKIAAVREPPPNFALPVGLNKTWVDLNLNATITQAIEIIEEAKADGVSLLAFPELYFPGYPVAINTAYTPENIAQYVEQSMSVDSPNFQRLVNAFRNATMYGSFGFSEIGDDAIFMAQALIGPDGSILIHRRKLRPSGVERDIWSDGDASGLVVETTPYGRMGMLECWEHFHPTMTFPMLAQLENIHIGAFPYAYDLGADPLAWESADVGLSAARWYATNMGGTVIMPAVGTAAIFVDGGVTANISNATANPTWKYVSTTIDTTQFSNATFDLDGEQSWGALKQMIETFPSNIPQVGSSFFSKKVNPIQNITH</sequence>
<dbReference type="OMA" id="RWGLLEC"/>
<evidence type="ECO:0000256" key="2">
    <source>
        <dbReference type="ARBA" id="ARBA00022801"/>
    </source>
</evidence>
<dbReference type="EMBL" id="KV907621">
    <property type="protein sequence ID" value="OOF89998.1"/>
    <property type="molecule type" value="Genomic_DNA"/>
</dbReference>
<keyword evidence="5" id="KW-0732">Signal</keyword>
<feature type="domain" description="CN hydrolase" evidence="6">
    <location>
        <begin position="37"/>
        <end position="309"/>
    </location>
</feature>
<dbReference type="PROSITE" id="PS51257">
    <property type="entry name" value="PROKAR_LIPOPROTEIN"/>
    <property type="match status" value="1"/>
</dbReference>
<dbReference type="Pfam" id="PF00795">
    <property type="entry name" value="CN_hydrolase"/>
    <property type="match status" value="1"/>
</dbReference>
<keyword evidence="8" id="KW-1185">Reference proteome</keyword>
<dbReference type="InterPro" id="IPR036526">
    <property type="entry name" value="C-N_Hydrolase_sf"/>
</dbReference>
<dbReference type="STRING" id="602072.A0A1R3R689"/>
<evidence type="ECO:0000256" key="4">
    <source>
        <dbReference type="ARBA" id="ARBA00039045"/>
    </source>
</evidence>
<comment type="similarity">
    <text evidence="1">Belongs to the carbon-nitrogen hydrolase superfamily. Nitrilase family.</text>
</comment>
<evidence type="ECO:0000256" key="5">
    <source>
        <dbReference type="SAM" id="SignalP"/>
    </source>
</evidence>
<dbReference type="PANTHER" id="PTHR46044">
    <property type="entry name" value="NITRILASE"/>
    <property type="match status" value="1"/>
</dbReference>
<dbReference type="PANTHER" id="PTHR46044:SF14">
    <property type="entry name" value="ARYLACETONITRILASE"/>
    <property type="match status" value="1"/>
</dbReference>
<gene>
    <name evidence="7" type="ORF">ASPCADRAFT_511157</name>
</gene>
<evidence type="ECO:0000256" key="3">
    <source>
        <dbReference type="ARBA" id="ARBA00036406"/>
    </source>
</evidence>
<dbReference type="InterPro" id="IPR003010">
    <property type="entry name" value="C-N_Hydrolase"/>
</dbReference>
<feature type="chain" id="PRO_5012481215" description="nitrilase" evidence="5">
    <location>
        <begin position="20"/>
        <end position="349"/>
    </location>
</feature>
<dbReference type="VEuPathDB" id="FungiDB:ASPCADRAFT_511157"/>
<name>A0A1R3R689_ASPC5</name>
<dbReference type="SUPFAM" id="SSF56317">
    <property type="entry name" value="Carbon-nitrogen hydrolase"/>
    <property type="match status" value="1"/>
</dbReference>
<evidence type="ECO:0000313" key="7">
    <source>
        <dbReference type="EMBL" id="OOF89998.1"/>
    </source>
</evidence>
<dbReference type="InterPro" id="IPR044149">
    <property type="entry name" value="Nitrilases_CHs"/>
</dbReference>
<protein>
    <recommendedName>
        <fullName evidence="4">nitrilase</fullName>
        <ecNumber evidence="4">3.5.5.1</ecNumber>
    </recommendedName>
</protein>
<keyword evidence="2" id="KW-0378">Hydrolase</keyword>
<dbReference type="EC" id="3.5.5.1" evidence="4"/>
<dbReference type="GO" id="GO:0000257">
    <property type="term" value="F:nitrilase activity"/>
    <property type="evidence" value="ECO:0007669"/>
    <property type="project" value="UniProtKB-EC"/>
</dbReference>
<reference evidence="8" key="1">
    <citation type="journal article" date="2017" name="Genome Biol.">
        <title>Comparative genomics reveals high biological diversity and specific adaptations in the industrially and medically important fungal genus Aspergillus.</title>
        <authorList>
            <person name="de Vries R.P."/>
            <person name="Riley R."/>
            <person name="Wiebenga A."/>
            <person name="Aguilar-Osorio G."/>
            <person name="Amillis S."/>
            <person name="Uchima C.A."/>
            <person name="Anderluh G."/>
            <person name="Asadollahi M."/>
            <person name="Askin M."/>
            <person name="Barry K."/>
            <person name="Battaglia E."/>
            <person name="Bayram O."/>
            <person name="Benocci T."/>
            <person name="Braus-Stromeyer S.A."/>
            <person name="Caldana C."/>
            <person name="Canovas D."/>
            <person name="Cerqueira G.C."/>
            <person name="Chen F."/>
            <person name="Chen W."/>
            <person name="Choi C."/>
            <person name="Clum A."/>
            <person name="Dos Santos R.A."/>
            <person name="Damasio A.R."/>
            <person name="Diallinas G."/>
            <person name="Emri T."/>
            <person name="Fekete E."/>
            <person name="Flipphi M."/>
            <person name="Freyberg S."/>
            <person name="Gallo A."/>
            <person name="Gournas C."/>
            <person name="Habgood R."/>
            <person name="Hainaut M."/>
            <person name="Harispe M.L."/>
            <person name="Henrissat B."/>
            <person name="Hilden K.S."/>
            <person name="Hope R."/>
            <person name="Hossain A."/>
            <person name="Karabika E."/>
            <person name="Karaffa L."/>
            <person name="Karanyi Z."/>
            <person name="Krasevec N."/>
            <person name="Kuo A."/>
            <person name="Kusch H."/>
            <person name="LaButti K."/>
            <person name="Lagendijk E.L."/>
            <person name="Lapidus A."/>
            <person name="Levasseur A."/>
            <person name="Lindquist E."/>
            <person name="Lipzen A."/>
            <person name="Logrieco A.F."/>
            <person name="MacCabe A."/>
            <person name="Maekelae M.R."/>
            <person name="Malavazi I."/>
            <person name="Melin P."/>
            <person name="Meyer V."/>
            <person name="Mielnichuk N."/>
            <person name="Miskei M."/>
            <person name="Molnar A.P."/>
            <person name="Mule G."/>
            <person name="Ngan C.Y."/>
            <person name="Orejas M."/>
            <person name="Orosz E."/>
            <person name="Ouedraogo J.P."/>
            <person name="Overkamp K.M."/>
            <person name="Park H.-S."/>
            <person name="Perrone G."/>
            <person name="Piumi F."/>
            <person name="Punt P.J."/>
            <person name="Ram A.F."/>
            <person name="Ramon A."/>
            <person name="Rauscher S."/>
            <person name="Record E."/>
            <person name="Riano-Pachon D.M."/>
            <person name="Robert V."/>
            <person name="Roehrig J."/>
            <person name="Ruller R."/>
            <person name="Salamov A."/>
            <person name="Salih N.S."/>
            <person name="Samson R.A."/>
            <person name="Sandor E."/>
            <person name="Sanguinetti M."/>
            <person name="Schuetze T."/>
            <person name="Sepcic K."/>
            <person name="Shelest E."/>
            <person name="Sherlock G."/>
            <person name="Sophianopoulou V."/>
            <person name="Squina F.M."/>
            <person name="Sun H."/>
            <person name="Susca A."/>
            <person name="Todd R.B."/>
            <person name="Tsang A."/>
            <person name="Unkles S.E."/>
            <person name="van de Wiele N."/>
            <person name="van Rossen-Uffink D."/>
            <person name="Oliveira J.V."/>
            <person name="Vesth T.C."/>
            <person name="Visser J."/>
            <person name="Yu J.-H."/>
            <person name="Zhou M."/>
            <person name="Andersen M.R."/>
            <person name="Archer D.B."/>
            <person name="Baker S.E."/>
            <person name="Benoit I."/>
            <person name="Brakhage A.A."/>
            <person name="Braus G.H."/>
            <person name="Fischer R."/>
            <person name="Frisvad J.C."/>
            <person name="Goldman G.H."/>
            <person name="Houbraken J."/>
            <person name="Oakley B."/>
            <person name="Pocsi I."/>
            <person name="Scazzocchio C."/>
            <person name="Seiboth B."/>
            <person name="vanKuyk P.A."/>
            <person name="Wortman J."/>
            <person name="Dyer P.S."/>
            <person name="Grigoriev I.V."/>
        </authorList>
    </citation>
    <scope>NUCLEOTIDE SEQUENCE [LARGE SCALE GENOMIC DNA]</scope>
    <source>
        <strain evidence="8">ITEM 5010</strain>
    </source>
</reference>
<evidence type="ECO:0000256" key="1">
    <source>
        <dbReference type="ARBA" id="ARBA00008129"/>
    </source>
</evidence>
<organism evidence="7 8">
    <name type="scientific">Aspergillus carbonarius (strain ITEM 5010)</name>
    <dbReference type="NCBI Taxonomy" id="602072"/>
    <lineage>
        <taxon>Eukaryota</taxon>
        <taxon>Fungi</taxon>
        <taxon>Dikarya</taxon>
        <taxon>Ascomycota</taxon>
        <taxon>Pezizomycotina</taxon>
        <taxon>Eurotiomycetes</taxon>
        <taxon>Eurotiomycetidae</taxon>
        <taxon>Eurotiales</taxon>
        <taxon>Aspergillaceae</taxon>
        <taxon>Aspergillus</taxon>
        <taxon>Aspergillus subgen. Circumdati</taxon>
    </lineage>
</organism>
<dbReference type="Proteomes" id="UP000188318">
    <property type="component" value="Unassembled WGS sequence"/>
</dbReference>
<evidence type="ECO:0000259" key="6">
    <source>
        <dbReference type="PROSITE" id="PS50263"/>
    </source>
</evidence>
<comment type="catalytic activity">
    <reaction evidence="3">
        <text>a nitrile + 2 H2O = a carboxylate + NH4(+)</text>
        <dbReference type="Rhea" id="RHEA:21724"/>
        <dbReference type="ChEBI" id="CHEBI:15377"/>
        <dbReference type="ChEBI" id="CHEBI:18379"/>
        <dbReference type="ChEBI" id="CHEBI:28938"/>
        <dbReference type="ChEBI" id="CHEBI:29067"/>
        <dbReference type="EC" id="3.5.5.1"/>
    </reaction>
</comment>
<accession>A0A1R3R689</accession>
<proteinExistence type="inferred from homology"/>